<feature type="domain" description="Fungal-type protein kinase" evidence="2">
    <location>
        <begin position="233"/>
        <end position="378"/>
    </location>
</feature>
<evidence type="ECO:0000259" key="2">
    <source>
        <dbReference type="Pfam" id="PF17667"/>
    </source>
</evidence>
<proteinExistence type="predicted"/>
<dbReference type="EMBL" id="OZ037952">
    <property type="protein sequence ID" value="CAL1717121.1"/>
    <property type="molecule type" value="Genomic_DNA"/>
</dbReference>
<sequence length="812" mass="91421">MTLFTKYKHPLPSGWTGCTYLTMTESQQPRTPSPVPDAKSFHKDGAEGIENSHMAQKPEDVDVASFMREHLTPRPAGKNHVVPHSQYRRDIQKIKSAKTEALLYAPACALLNKVSKRIYYTYTKAGNALDHADPVLFLDHHTGPPVAPGLHLRDKPDIVGVFGIKKSMAGFFNKKTISYTGVPYHCIITTGEFKPEENERAGQAVSYACQHATSRLDMPGVYALFANVEGYRIIWFDASGVVKSPFVDWDQLALLEGYIRSIYIPPNNHHLWDPTISSPVILPDAMGKGSKAHWTITYNGEEYNDCNPFFIPHAWGRRTTVFMYEGDDHDFAVIKDAYRDDARRFEEATLIKDIHSNGIFPGVVRLLDSGNVNAKDDSAIVTARPADLDNNVIHRTKKRLIMGSRGSKLYEAKSVKDILKAVYDVLEGIVGVSVLVPYLPLTNLFPVHRALLKRRRFLHRDLSMHNVLIYPEHSKRTTEGKEFISDPPEFIDEILGESNDYDDRCRALLIDADNSASLKSELMANIATTEDIHKELALRTGTPRYIARSVASGRLLSGTRSTKDFKPMPSLKDEAKEMYVRAYGQDTYDSYEDTSERCHGGVASSWDPEDIPFIHRPDHDVESVFWLLSAVFILAKPLGKSDEPTPLFVQAWKRIQDHSIAATDYDDDRTALLDNDISRWKKVLHPDLASLAPLMFNLGDHVRPEYALLDPRPHPDHLHEAFRRLILEHIISMGDTDIALEPGISRRVASDSPAGQVRLPRPPTDLKRKADGEVPAEGHVRKSKRSRIPHPLSDGVLSAHLHDSAYVWYLED</sequence>
<accession>A0ABP1EAT4</accession>
<dbReference type="Pfam" id="PF17667">
    <property type="entry name" value="Pkinase_fungal"/>
    <property type="match status" value="2"/>
</dbReference>
<feature type="domain" description="Fungal-type protein kinase" evidence="2">
    <location>
        <begin position="447"/>
        <end position="629"/>
    </location>
</feature>
<gene>
    <name evidence="3" type="ORF">GFSPODELE1_LOCUS11056</name>
</gene>
<evidence type="ECO:0000313" key="3">
    <source>
        <dbReference type="EMBL" id="CAL1717121.1"/>
    </source>
</evidence>
<protein>
    <recommendedName>
        <fullName evidence="2">Fungal-type protein kinase domain-containing protein</fullName>
    </recommendedName>
</protein>
<dbReference type="PROSITE" id="PS00109">
    <property type="entry name" value="PROTEIN_KINASE_TYR"/>
    <property type="match status" value="1"/>
</dbReference>
<evidence type="ECO:0000256" key="1">
    <source>
        <dbReference type="SAM" id="MobiDB-lite"/>
    </source>
</evidence>
<feature type="region of interest" description="Disordered" evidence="1">
    <location>
        <begin position="747"/>
        <end position="791"/>
    </location>
</feature>
<reference evidence="4" key="1">
    <citation type="submission" date="2024-04" db="EMBL/GenBank/DDBJ databases">
        <authorList>
            <person name="Shaw F."/>
            <person name="Minotto A."/>
        </authorList>
    </citation>
    <scope>NUCLEOTIDE SEQUENCE [LARGE SCALE GENOMIC DNA]</scope>
</reference>
<dbReference type="InterPro" id="IPR040976">
    <property type="entry name" value="Pkinase_fungal"/>
</dbReference>
<organism evidence="3 4">
    <name type="scientific">Somion occarium</name>
    <dbReference type="NCBI Taxonomy" id="3059160"/>
    <lineage>
        <taxon>Eukaryota</taxon>
        <taxon>Fungi</taxon>
        <taxon>Dikarya</taxon>
        <taxon>Basidiomycota</taxon>
        <taxon>Agaricomycotina</taxon>
        <taxon>Agaricomycetes</taxon>
        <taxon>Polyporales</taxon>
        <taxon>Cerrenaceae</taxon>
        <taxon>Somion</taxon>
    </lineage>
</organism>
<evidence type="ECO:0000313" key="4">
    <source>
        <dbReference type="Proteomes" id="UP001497453"/>
    </source>
</evidence>
<keyword evidence="4" id="KW-1185">Reference proteome</keyword>
<dbReference type="InterPro" id="IPR008266">
    <property type="entry name" value="Tyr_kinase_AS"/>
</dbReference>
<feature type="compositionally biased region" description="Basic and acidic residues" evidence="1">
    <location>
        <begin position="764"/>
        <end position="780"/>
    </location>
</feature>
<dbReference type="Proteomes" id="UP001497453">
    <property type="component" value="Chromosome 9"/>
</dbReference>
<name>A0ABP1EAT4_9APHY</name>